<comment type="caution">
    <text evidence="9">The sequence shown here is derived from an EMBL/GenBank/DDBJ whole genome shotgun (WGS) entry which is preliminary data.</text>
</comment>
<feature type="compositionally biased region" description="Low complexity" evidence="7">
    <location>
        <begin position="51"/>
        <end position="74"/>
    </location>
</feature>
<sequence length="388" mass="41589">MTDATDEHNDDQSPQSSPDKKKVALFILFCVAFLGAGGWFYWSKGTDEVKTTSNSNTHTSTSQQTTSNKSSNHSANRTFEFDDEQTDNDKGSDKPTPPKGGDKPPSDTPPPPPPPPSGKKTTDTPPPIVKKQMLDKSSSAMSTAKSSPPQNTANTGLGIVPQTTNTFDLYAQNSGTSQSGIGSLLNTTNTPTAVAGVLYNRDYLLAKGAYIDCVLNTSMNSTVAGMTKCTLTRNIYSDNGNTLLLERGSEVTGEYRANLSQGQSRLFVLWDRVKTPYGVVVNLASPATDSLGAGGVSGYIETHFWQRFGGAMMLSLVDDFAAYVATNGGQNANNFESSSDTAQNMAAEALKSTINIPPTFYKNQGERVGIFIARDIDFSMVYQLKASL</sequence>
<dbReference type="Proteomes" id="UP000813876">
    <property type="component" value="Unassembled WGS sequence"/>
</dbReference>
<feature type="compositionally biased region" description="Low complexity" evidence="7">
    <location>
        <begin position="136"/>
        <end position="147"/>
    </location>
</feature>
<feature type="compositionally biased region" description="Pro residues" evidence="7">
    <location>
        <begin position="106"/>
        <end position="117"/>
    </location>
</feature>
<dbReference type="CDD" id="cd16429">
    <property type="entry name" value="VirB10"/>
    <property type="match status" value="1"/>
</dbReference>
<evidence type="ECO:0000313" key="10">
    <source>
        <dbReference type="Proteomes" id="UP000813876"/>
    </source>
</evidence>
<dbReference type="GO" id="GO:0005886">
    <property type="term" value="C:plasma membrane"/>
    <property type="evidence" value="ECO:0007669"/>
    <property type="project" value="UniProtKB-SubCell"/>
</dbReference>
<dbReference type="RefSeq" id="WP_065208819.1">
    <property type="nucleotide sequence ID" value="NZ_LZFG01000070.1"/>
</dbReference>
<keyword evidence="6 8" id="KW-0472">Membrane</keyword>
<feature type="compositionally biased region" description="Basic and acidic residues" evidence="7">
    <location>
        <begin position="1"/>
        <end position="11"/>
    </location>
</feature>
<keyword evidence="4 8" id="KW-0812">Transmembrane</keyword>
<dbReference type="Gene3D" id="2.40.128.260">
    <property type="entry name" value="Type IV secretion system, VirB10/TraB/TrbI"/>
    <property type="match status" value="2"/>
</dbReference>
<dbReference type="Pfam" id="PF03743">
    <property type="entry name" value="TrbI"/>
    <property type="match status" value="1"/>
</dbReference>
<keyword evidence="5 8" id="KW-1133">Transmembrane helix</keyword>
<keyword evidence="3" id="KW-1003">Cell membrane</keyword>
<reference evidence="9" key="1">
    <citation type="submission" date="2019-11" db="EMBL/GenBank/DDBJ databases">
        <title>Comparative genomics of photobacteria reveal adaptation to distinct habitats.</title>
        <authorList>
            <person name="Fuertes-Perez S."/>
            <person name="Hilgarth M."/>
            <person name="Vogel R.F."/>
        </authorList>
    </citation>
    <scope>NUCLEOTIDE SEQUENCE</scope>
    <source>
        <strain evidence="9">TMW2.2145</strain>
    </source>
</reference>
<evidence type="ECO:0000256" key="4">
    <source>
        <dbReference type="ARBA" id="ARBA00022692"/>
    </source>
</evidence>
<dbReference type="EMBL" id="WMCP01000033">
    <property type="protein sequence ID" value="MCF2303802.1"/>
    <property type="molecule type" value="Genomic_DNA"/>
</dbReference>
<evidence type="ECO:0000256" key="8">
    <source>
        <dbReference type="SAM" id="Phobius"/>
    </source>
</evidence>
<evidence type="ECO:0000256" key="1">
    <source>
        <dbReference type="ARBA" id="ARBA00004162"/>
    </source>
</evidence>
<protein>
    <submittedName>
        <fullName evidence="9">Type IV secretion system protein VirB10</fullName>
    </submittedName>
</protein>
<name>A0AAW5A0W4_PHOPO</name>
<evidence type="ECO:0000256" key="5">
    <source>
        <dbReference type="ARBA" id="ARBA00022989"/>
    </source>
</evidence>
<dbReference type="InterPro" id="IPR042217">
    <property type="entry name" value="T4SS_VirB10/TrbI"/>
</dbReference>
<evidence type="ECO:0000256" key="2">
    <source>
        <dbReference type="ARBA" id="ARBA00010265"/>
    </source>
</evidence>
<gene>
    <name evidence="9" type="ORF">GLP33_18955</name>
</gene>
<organism evidence="9 10">
    <name type="scientific">Photobacterium phosphoreum</name>
    <dbReference type="NCBI Taxonomy" id="659"/>
    <lineage>
        <taxon>Bacteria</taxon>
        <taxon>Pseudomonadati</taxon>
        <taxon>Pseudomonadota</taxon>
        <taxon>Gammaproteobacteria</taxon>
        <taxon>Vibrionales</taxon>
        <taxon>Vibrionaceae</taxon>
        <taxon>Photobacterium</taxon>
    </lineage>
</organism>
<proteinExistence type="inferred from homology"/>
<dbReference type="InterPro" id="IPR047695">
    <property type="entry name" value="T4SS_VirB10/PtlG"/>
</dbReference>
<evidence type="ECO:0000256" key="7">
    <source>
        <dbReference type="SAM" id="MobiDB-lite"/>
    </source>
</evidence>
<accession>A0AAW5A0W4</accession>
<dbReference type="InterPro" id="IPR005498">
    <property type="entry name" value="T4SS_VirB10/TraB/TrbI"/>
</dbReference>
<dbReference type="GeneID" id="69966422"/>
<comment type="similarity">
    <text evidence="2">Belongs to the TrbI/VirB10 family.</text>
</comment>
<feature type="transmembrane region" description="Helical" evidence="8">
    <location>
        <begin position="23"/>
        <end position="42"/>
    </location>
</feature>
<dbReference type="NCBIfam" id="NF038091">
    <property type="entry name" value="T4SS_VirB10"/>
    <property type="match status" value="1"/>
</dbReference>
<comment type="subcellular location">
    <subcellularLocation>
        <location evidence="1">Cell membrane</location>
        <topology evidence="1">Single-pass membrane protein</topology>
    </subcellularLocation>
</comment>
<dbReference type="AlphaFoldDB" id="A0AAW5A0W4"/>
<feature type="region of interest" description="Disordered" evidence="7">
    <location>
        <begin position="1"/>
        <end position="20"/>
    </location>
</feature>
<evidence type="ECO:0000313" key="9">
    <source>
        <dbReference type="EMBL" id="MCF2303802.1"/>
    </source>
</evidence>
<evidence type="ECO:0000256" key="3">
    <source>
        <dbReference type="ARBA" id="ARBA00022475"/>
    </source>
</evidence>
<evidence type="ECO:0000256" key="6">
    <source>
        <dbReference type="ARBA" id="ARBA00023136"/>
    </source>
</evidence>
<feature type="region of interest" description="Disordered" evidence="7">
    <location>
        <begin position="48"/>
        <end position="160"/>
    </location>
</feature>
<feature type="compositionally biased region" description="Polar residues" evidence="7">
    <location>
        <begin position="148"/>
        <end position="160"/>
    </location>
</feature>